<keyword evidence="6" id="KW-0813">Transport</keyword>
<keyword evidence="4 7" id="KW-1133">Transmembrane helix</keyword>
<evidence type="ECO:0000256" key="3">
    <source>
        <dbReference type="ARBA" id="ARBA00022692"/>
    </source>
</evidence>
<gene>
    <name evidence="9" type="ORF">FAZ95_12210</name>
</gene>
<keyword evidence="3 7" id="KW-0812">Transmembrane</keyword>
<keyword evidence="10" id="KW-1185">Reference proteome</keyword>
<dbReference type="PANTHER" id="PTHR30625:SF3">
    <property type="entry name" value="TOL-PAL SYSTEM PROTEIN TOLQ"/>
    <property type="match status" value="1"/>
</dbReference>
<feature type="transmembrane region" description="Helical" evidence="7">
    <location>
        <begin position="172"/>
        <end position="193"/>
    </location>
</feature>
<evidence type="ECO:0000313" key="10">
    <source>
        <dbReference type="Proteomes" id="UP000298656"/>
    </source>
</evidence>
<evidence type="ECO:0000256" key="6">
    <source>
        <dbReference type="RuleBase" id="RU004057"/>
    </source>
</evidence>
<dbReference type="InterPro" id="IPR002898">
    <property type="entry name" value="MotA_ExbB_proton_chnl"/>
</dbReference>
<dbReference type="RefSeq" id="WP_137332693.1">
    <property type="nucleotide sequence ID" value="NZ_CP040077.1"/>
</dbReference>
<dbReference type="OrthoDB" id="9805133at2"/>
<evidence type="ECO:0000256" key="2">
    <source>
        <dbReference type="ARBA" id="ARBA00022475"/>
    </source>
</evidence>
<feature type="transmembrane region" description="Helical" evidence="7">
    <location>
        <begin position="12"/>
        <end position="34"/>
    </location>
</feature>
<dbReference type="GO" id="GO:0005886">
    <property type="term" value="C:plasma membrane"/>
    <property type="evidence" value="ECO:0007669"/>
    <property type="project" value="UniProtKB-SubCell"/>
</dbReference>
<reference evidence="9 10" key="1">
    <citation type="submission" date="2019-05" db="EMBL/GenBank/DDBJ databases">
        <title>Burkholderia sp. DHOD12, isolated from subtropical forest soil.</title>
        <authorList>
            <person name="Gao Z.-H."/>
            <person name="Qiu L.-H."/>
        </authorList>
    </citation>
    <scope>NUCLEOTIDE SEQUENCE [LARGE SCALE GENOMIC DNA]</scope>
    <source>
        <strain evidence="9 10">DHOD12</strain>
    </source>
</reference>
<comment type="subcellular location">
    <subcellularLocation>
        <location evidence="1">Cell membrane</location>
        <topology evidence="1">Multi-pass membrane protein</topology>
    </subcellularLocation>
    <subcellularLocation>
        <location evidence="6">Membrane</location>
        <topology evidence="6">Multi-pass membrane protein</topology>
    </subcellularLocation>
</comment>
<feature type="transmembrane region" description="Helical" evidence="7">
    <location>
        <begin position="125"/>
        <end position="152"/>
    </location>
</feature>
<sequence length="245" mass="26008">MSDIVTRYIVDFALGLLATLSALSWVLILSKAITHWRVAAHNRRFTEAFWRTAQQDPARAFGTPPQAGACAKGRLARIAADALSTDAPAGSGQQAEIARWDRHEVLERSLNQQIQRERRTLEQGLTLLASIANVAPFVGLFGTVFGIIHALHSVASGSSTGIAGIAEPVGQALVATGVGIAVAIPAVLAYNLYLRRVRVSAADLEDYATDLVNLAQRLGFRLGHSPTATTAGASTPAQHPDEVQA</sequence>
<dbReference type="AlphaFoldDB" id="A0A4P8IVH7"/>
<proteinExistence type="inferred from homology"/>
<dbReference type="EMBL" id="CP040077">
    <property type="protein sequence ID" value="QCP49869.1"/>
    <property type="molecule type" value="Genomic_DNA"/>
</dbReference>
<dbReference type="GO" id="GO:0017038">
    <property type="term" value="P:protein import"/>
    <property type="evidence" value="ECO:0007669"/>
    <property type="project" value="TreeGrafter"/>
</dbReference>
<keyword evidence="5 7" id="KW-0472">Membrane</keyword>
<keyword evidence="2" id="KW-1003">Cell membrane</keyword>
<feature type="domain" description="MotA/TolQ/ExbB proton channel" evidence="8">
    <location>
        <begin position="100"/>
        <end position="205"/>
    </location>
</feature>
<accession>A0A4P8IVH7</accession>
<evidence type="ECO:0000256" key="4">
    <source>
        <dbReference type="ARBA" id="ARBA00022989"/>
    </source>
</evidence>
<dbReference type="KEGG" id="tvl:FAZ95_12210"/>
<evidence type="ECO:0000313" key="9">
    <source>
        <dbReference type="EMBL" id="QCP49869.1"/>
    </source>
</evidence>
<name>A0A4P8IVH7_9BURK</name>
<evidence type="ECO:0000256" key="1">
    <source>
        <dbReference type="ARBA" id="ARBA00004651"/>
    </source>
</evidence>
<dbReference type="Pfam" id="PF01618">
    <property type="entry name" value="MotA_ExbB"/>
    <property type="match status" value="1"/>
</dbReference>
<dbReference type="Proteomes" id="UP000298656">
    <property type="component" value="Chromosome 1"/>
</dbReference>
<evidence type="ECO:0000259" key="8">
    <source>
        <dbReference type="Pfam" id="PF01618"/>
    </source>
</evidence>
<dbReference type="InterPro" id="IPR050790">
    <property type="entry name" value="ExbB/TolQ_transport"/>
</dbReference>
<evidence type="ECO:0000256" key="7">
    <source>
        <dbReference type="SAM" id="Phobius"/>
    </source>
</evidence>
<keyword evidence="6" id="KW-0653">Protein transport</keyword>
<dbReference type="PANTHER" id="PTHR30625">
    <property type="entry name" value="PROTEIN TOLQ"/>
    <property type="match status" value="1"/>
</dbReference>
<comment type="similarity">
    <text evidence="6">Belongs to the exbB/tolQ family.</text>
</comment>
<evidence type="ECO:0000256" key="5">
    <source>
        <dbReference type="ARBA" id="ARBA00023136"/>
    </source>
</evidence>
<organism evidence="9 10">
    <name type="scientific">Trinickia violacea</name>
    <dbReference type="NCBI Taxonomy" id="2571746"/>
    <lineage>
        <taxon>Bacteria</taxon>
        <taxon>Pseudomonadati</taxon>
        <taxon>Pseudomonadota</taxon>
        <taxon>Betaproteobacteria</taxon>
        <taxon>Burkholderiales</taxon>
        <taxon>Burkholderiaceae</taxon>
        <taxon>Trinickia</taxon>
    </lineage>
</organism>
<protein>
    <submittedName>
        <fullName evidence="9">MotA/TolQ/ExbB proton channel family protein</fullName>
    </submittedName>
</protein>